<proteinExistence type="predicted"/>
<feature type="transmembrane region" description="Helical" evidence="1">
    <location>
        <begin position="57"/>
        <end position="77"/>
    </location>
</feature>
<dbReference type="AlphaFoldDB" id="A0A0D2N6A0"/>
<accession>A0A0D2N6A0</accession>
<name>A0A0D2N6A0_HYPSF</name>
<evidence type="ECO:0000313" key="2">
    <source>
        <dbReference type="EMBL" id="KJA14659.1"/>
    </source>
</evidence>
<protein>
    <submittedName>
        <fullName evidence="2">Uncharacterized protein</fullName>
    </submittedName>
</protein>
<sequence>MLGGTETPAANAVPASSLAVPRPIYQTRISREPASVASGSRTQLAVRAPPEPGIKVTWWRLLNTAVLVVFGVAKSVASFRGNAVISNVFDIILGVVWGVIALWVSTMETESNTAWAWFFQVNRKQEVCRAWKLVLFIIGGVLYFWITVSVTMGPAIAMQISLMLSSNEKLQYFGIQFCLIIFHGIMSNVAGLLFAFGLQYTKPSTKMRLSMRELLKGGIFSAFPPPPRPVGPVDIWY</sequence>
<gene>
    <name evidence="2" type="ORF">HYPSUDRAFT_48974</name>
</gene>
<feature type="transmembrane region" description="Helical" evidence="1">
    <location>
        <begin position="133"/>
        <end position="160"/>
    </location>
</feature>
<dbReference type="EMBL" id="KN817670">
    <property type="protein sequence ID" value="KJA14659.1"/>
    <property type="molecule type" value="Genomic_DNA"/>
</dbReference>
<reference evidence="3" key="1">
    <citation type="submission" date="2014-04" db="EMBL/GenBank/DDBJ databases">
        <title>Evolutionary Origins and Diversification of the Mycorrhizal Mutualists.</title>
        <authorList>
            <consortium name="DOE Joint Genome Institute"/>
            <consortium name="Mycorrhizal Genomics Consortium"/>
            <person name="Kohler A."/>
            <person name="Kuo A."/>
            <person name="Nagy L.G."/>
            <person name="Floudas D."/>
            <person name="Copeland A."/>
            <person name="Barry K.W."/>
            <person name="Cichocki N."/>
            <person name="Veneault-Fourrey C."/>
            <person name="LaButti K."/>
            <person name="Lindquist E.A."/>
            <person name="Lipzen A."/>
            <person name="Lundell T."/>
            <person name="Morin E."/>
            <person name="Murat C."/>
            <person name="Riley R."/>
            <person name="Ohm R."/>
            <person name="Sun H."/>
            <person name="Tunlid A."/>
            <person name="Henrissat B."/>
            <person name="Grigoriev I.V."/>
            <person name="Hibbett D.S."/>
            <person name="Martin F."/>
        </authorList>
    </citation>
    <scope>NUCLEOTIDE SEQUENCE [LARGE SCALE GENOMIC DNA]</scope>
    <source>
        <strain evidence="3">FD-334 SS-4</strain>
    </source>
</reference>
<keyword evidence="1" id="KW-0472">Membrane</keyword>
<feature type="transmembrane region" description="Helical" evidence="1">
    <location>
        <begin position="172"/>
        <end position="198"/>
    </location>
</feature>
<dbReference type="OrthoDB" id="3058001at2759"/>
<keyword evidence="1" id="KW-1133">Transmembrane helix</keyword>
<organism evidence="2 3">
    <name type="scientific">Hypholoma sublateritium (strain FD-334 SS-4)</name>
    <dbReference type="NCBI Taxonomy" id="945553"/>
    <lineage>
        <taxon>Eukaryota</taxon>
        <taxon>Fungi</taxon>
        <taxon>Dikarya</taxon>
        <taxon>Basidiomycota</taxon>
        <taxon>Agaricomycotina</taxon>
        <taxon>Agaricomycetes</taxon>
        <taxon>Agaricomycetidae</taxon>
        <taxon>Agaricales</taxon>
        <taxon>Agaricineae</taxon>
        <taxon>Strophariaceae</taxon>
        <taxon>Hypholoma</taxon>
    </lineage>
</organism>
<evidence type="ECO:0000256" key="1">
    <source>
        <dbReference type="SAM" id="Phobius"/>
    </source>
</evidence>
<keyword evidence="3" id="KW-1185">Reference proteome</keyword>
<keyword evidence="1" id="KW-0812">Transmembrane</keyword>
<feature type="transmembrane region" description="Helical" evidence="1">
    <location>
        <begin position="83"/>
        <end position="104"/>
    </location>
</feature>
<dbReference type="Proteomes" id="UP000054270">
    <property type="component" value="Unassembled WGS sequence"/>
</dbReference>
<evidence type="ECO:0000313" key="3">
    <source>
        <dbReference type="Proteomes" id="UP000054270"/>
    </source>
</evidence>